<dbReference type="EMBL" id="JBHSMF010000003">
    <property type="protein sequence ID" value="MFC5496813.1"/>
    <property type="molecule type" value="Genomic_DNA"/>
</dbReference>
<evidence type="ECO:0008006" key="3">
    <source>
        <dbReference type="Google" id="ProtNLM"/>
    </source>
</evidence>
<dbReference type="RefSeq" id="WP_376848846.1">
    <property type="nucleotide sequence ID" value="NZ_JBHSMF010000003.1"/>
</dbReference>
<dbReference type="Proteomes" id="UP001596037">
    <property type="component" value="Unassembled WGS sequence"/>
</dbReference>
<evidence type="ECO:0000313" key="2">
    <source>
        <dbReference type="Proteomes" id="UP001596037"/>
    </source>
</evidence>
<evidence type="ECO:0000313" key="1">
    <source>
        <dbReference type="EMBL" id="MFC5496813.1"/>
    </source>
</evidence>
<name>A0ABW0NB74_9BURK</name>
<gene>
    <name evidence="1" type="ORF">ACFPOE_04640</name>
</gene>
<dbReference type="Gene3D" id="3.30.470.20">
    <property type="entry name" value="ATP-grasp fold, B domain"/>
    <property type="match status" value="1"/>
</dbReference>
<proteinExistence type="predicted"/>
<sequence length="356" mass="38310">MASPLPERGAGGARSTLERMPKWLICVPLVLQWLWLALRHGSLTLPSAANPAITSGGLVGETKLEYFRSMGALAMSATARHCALPAQARGSLATVRAALAQEGIGYPLIAKPDLGMCGFGVRRIDSEPELARYIADFPAEQAIVLQEYLAEEGEAGIFYARDPGAAQGRIIGLALRYFPQVTGDGISSIDALIAADPRAGRVRHAGHSLALDGARVPAAGERVRLATIGSTRVGGLYRDGSACITPALATRIDGIARDMAQFHFGRFDVRFDGLDALRAGRVRIMEVNGAGSEAIEAWDPAFGLVRALRIIFAKQRTLFRIAAANRRRGHQPIGLWQLARLHFMQQKLLDAYPPSN</sequence>
<protein>
    <recommendedName>
        <fullName evidence="3">ATP-grasp domain-containing protein</fullName>
    </recommendedName>
</protein>
<comment type="caution">
    <text evidence="1">The sequence shown here is derived from an EMBL/GenBank/DDBJ whole genome shotgun (WGS) entry which is preliminary data.</text>
</comment>
<dbReference type="SUPFAM" id="SSF56059">
    <property type="entry name" value="Glutathione synthetase ATP-binding domain-like"/>
    <property type="match status" value="1"/>
</dbReference>
<organism evidence="1 2">
    <name type="scientific">Caenimonas terrae</name>
    <dbReference type="NCBI Taxonomy" id="696074"/>
    <lineage>
        <taxon>Bacteria</taxon>
        <taxon>Pseudomonadati</taxon>
        <taxon>Pseudomonadota</taxon>
        <taxon>Betaproteobacteria</taxon>
        <taxon>Burkholderiales</taxon>
        <taxon>Comamonadaceae</taxon>
        <taxon>Caenimonas</taxon>
    </lineage>
</organism>
<keyword evidence="2" id="KW-1185">Reference proteome</keyword>
<accession>A0ABW0NB74</accession>
<reference evidence="2" key="1">
    <citation type="journal article" date="2019" name="Int. J. Syst. Evol. Microbiol.">
        <title>The Global Catalogue of Microorganisms (GCM) 10K type strain sequencing project: providing services to taxonomists for standard genome sequencing and annotation.</title>
        <authorList>
            <consortium name="The Broad Institute Genomics Platform"/>
            <consortium name="The Broad Institute Genome Sequencing Center for Infectious Disease"/>
            <person name="Wu L."/>
            <person name="Ma J."/>
        </authorList>
    </citation>
    <scope>NUCLEOTIDE SEQUENCE [LARGE SCALE GENOMIC DNA]</scope>
    <source>
        <strain evidence="2">CCUG 57401</strain>
    </source>
</reference>